<feature type="transmembrane region" description="Helical" evidence="5">
    <location>
        <begin position="5"/>
        <end position="25"/>
    </location>
</feature>
<gene>
    <name evidence="7" type="ORF">KN1_22460</name>
</gene>
<feature type="transmembrane region" description="Helical" evidence="5">
    <location>
        <begin position="175"/>
        <end position="196"/>
    </location>
</feature>
<keyword evidence="8" id="KW-1185">Reference proteome</keyword>
<dbReference type="GeneID" id="66163977"/>
<sequence length="360" mass="38804">MNTRLIGLIIFTIVVIGVAASYIVASVLKVSLSIVDVVSAIIIAVAGVAITTVIARVLKQNVGSVTRLIGLIIFTIVVIGVGVAASYIVASVLKVSLSIVDVVNAIIIAVAGVAITTVIARVLKQNVSNVIGKTTGESLSLLVQILGYTVVGVIAITALHVGITSALFGGTVFGLVAGLALQTSLANVFSGLFLIFSRPFEIGDRVTINTWQYGLLAPTYPPKFWSNDFLIPGYTGVITDISLMYTTIVTDENVVMKIPNNIMIQAAVFVHKEDYRLVRTKYEVPKEIDPDELIPELKEKIGELDFVVKEPQVKVLDTTLNTYVIAVDAFCKGTYEEPPRSEIIKVIMRTVKEMQRVKAK</sequence>
<dbReference type="PANTHER" id="PTHR30221">
    <property type="entry name" value="SMALL-CONDUCTANCE MECHANOSENSITIVE CHANNEL"/>
    <property type="match status" value="1"/>
</dbReference>
<keyword evidence="4 5" id="KW-0472">Membrane</keyword>
<dbReference type="Pfam" id="PF00924">
    <property type="entry name" value="MS_channel_2nd"/>
    <property type="match status" value="1"/>
</dbReference>
<dbReference type="InterPro" id="IPR010920">
    <property type="entry name" value="LSM_dom_sf"/>
</dbReference>
<dbReference type="GO" id="GO:0008381">
    <property type="term" value="F:mechanosensitive monoatomic ion channel activity"/>
    <property type="evidence" value="ECO:0007669"/>
    <property type="project" value="InterPro"/>
</dbReference>
<dbReference type="InterPro" id="IPR006685">
    <property type="entry name" value="MscS_channel_2nd"/>
</dbReference>
<accession>A0A8D5ZIW2</accession>
<evidence type="ECO:0000256" key="3">
    <source>
        <dbReference type="ARBA" id="ARBA00022989"/>
    </source>
</evidence>
<keyword evidence="2 5" id="KW-0812">Transmembrane</keyword>
<organism evidence="7 8">
    <name type="scientific">Stygiolobus caldivivus</name>
    <dbReference type="NCBI Taxonomy" id="2824673"/>
    <lineage>
        <taxon>Archaea</taxon>
        <taxon>Thermoproteota</taxon>
        <taxon>Thermoprotei</taxon>
        <taxon>Sulfolobales</taxon>
        <taxon>Sulfolobaceae</taxon>
        <taxon>Stygiolobus</taxon>
    </lineage>
</organism>
<evidence type="ECO:0000259" key="6">
    <source>
        <dbReference type="Pfam" id="PF00924"/>
    </source>
</evidence>
<evidence type="ECO:0000256" key="5">
    <source>
        <dbReference type="SAM" id="Phobius"/>
    </source>
</evidence>
<feature type="domain" description="Mechanosensitive ion channel MscS" evidence="6">
    <location>
        <begin position="184"/>
        <end position="266"/>
    </location>
</feature>
<dbReference type="Gene3D" id="1.10.287.1260">
    <property type="match status" value="1"/>
</dbReference>
<dbReference type="RefSeq" id="WP_221287644.1">
    <property type="nucleotide sequence ID" value="NZ_AP024597.1"/>
</dbReference>
<dbReference type="Proteomes" id="UP000825123">
    <property type="component" value="Chromosome"/>
</dbReference>
<dbReference type="KEGG" id="csty:KN1_22460"/>
<evidence type="ECO:0000256" key="2">
    <source>
        <dbReference type="ARBA" id="ARBA00022692"/>
    </source>
</evidence>
<dbReference type="GO" id="GO:0016020">
    <property type="term" value="C:membrane"/>
    <property type="evidence" value="ECO:0007669"/>
    <property type="project" value="UniProtKB-SubCell"/>
</dbReference>
<name>A0A8D5ZIW2_9CREN</name>
<evidence type="ECO:0000313" key="7">
    <source>
        <dbReference type="EMBL" id="BCU70949.1"/>
    </source>
</evidence>
<comment type="subcellular location">
    <subcellularLocation>
        <location evidence="1">Membrane</location>
    </subcellularLocation>
</comment>
<feature type="transmembrane region" description="Helical" evidence="5">
    <location>
        <begin position="141"/>
        <end position="163"/>
    </location>
</feature>
<dbReference type="EMBL" id="AP024597">
    <property type="protein sequence ID" value="BCU70949.1"/>
    <property type="molecule type" value="Genomic_DNA"/>
</dbReference>
<evidence type="ECO:0000313" key="8">
    <source>
        <dbReference type="Proteomes" id="UP000825123"/>
    </source>
</evidence>
<keyword evidence="3 5" id="KW-1133">Transmembrane helix</keyword>
<proteinExistence type="predicted"/>
<dbReference type="AlphaFoldDB" id="A0A8D5ZIW2"/>
<reference evidence="7 8" key="1">
    <citation type="submission" date="2021-04" db="EMBL/GenBank/DDBJ databases">
        <title>Complete genome sequence of Stygiolobus sp. KN-1.</title>
        <authorList>
            <person name="Nakamura K."/>
            <person name="Sakai H."/>
            <person name="Kurosawa N."/>
        </authorList>
    </citation>
    <scope>NUCLEOTIDE SEQUENCE [LARGE SCALE GENOMIC DNA]</scope>
    <source>
        <strain evidence="7 8">KN-1</strain>
    </source>
</reference>
<feature type="transmembrane region" description="Helical" evidence="5">
    <location>
        <begin position="37"/>
        <end position="58"/>
    </location>
</feature>
<feature type="transmembrane region" description="Helical" evidence="5">
    <location>
        <begin position="102"/>
        <end position="120"/>
    </location>
</feature>
<dbReference type="InterPro" id="IPR045275">
    <property type="entry name" value="MscS_archaea/bacteria_type"/>
</dbReference>
<dbReference type="SUPFAM" id="SSF50182">
    <property type="entry name" value="Sm-like ribonucleoproteins"/>
    <property type="match status" value="1"/>
</dbReference>
<evidence type="ECO:0000256" key="1">
    <source>
        <dbReference type="ARBA" id="ARBA00004370"/>
    </source>
</evidence>
<evidence type="ECO:0000256" key="4">
    <source>
        <dbReference type="ARBA" id="ARBA00023136"/>
    </source>
</evidence>
<dbReference type="PANTHER" id="PTHR30221:SF1">
    <property type="entry name" value="SMALL-CONDUCTANCE MECHANOSENSITIVE CHANNEL"/>
    <property type="match status" value="1"/>
</dbReference>
<dbReference type="Gene3D" id="2.30.30.60">
    <property type="match status" value="1"/>
</dbReference>
<protein>
    <submittedName>
        <fullName evidence="7">Mechanosensitive ion channel protein MscS</fullName>
    </submittedName>
</protein>
<feature type="transmembrane region" description="Helical" evidence="5">
    <location>
        <begin position="70"/>
        <end position="90"/>
    </location>
</feature>
<dbReference type="InterPro" id="IPR023408">
    <property type="entry name" value="MscS_beta-dom_sf"/>
</dbReference>